<evidence type="ECO:0000259" key="2">
    <source>
        <dbReference type="Pfam" id="PF03050"/>
    </source>
</evidence>
<feature type="domain" description="Transposase IS66 central" evidence="2">
    <location>
        <begin position="204"/>
        <end position="280"/>
    </location>
</feature>
<gene>
    <name evidence="3" type="ORF">H0A36_26465</name>
</gene>
<accession>A0A853I8B8</accession>
<evidence type="ECO:0000313" key="4">
    <source>
        <dbReference type="Proteomes" id="UP000569732"/>
    </source>
</evidence>
<feature type="region of interest" description="Disordered" evidence="1">
    <location>
        <begin position="65"/>
        <end position="119"/>
    </location>
</feature>
<dbReference type="EMBL" id="JACCKB010000102">
    <property type="protein sequence ID" value="NYZ69563.1"/>
    <property type="molecule type" value="Genomic_DNA"/>
</dbReference>
<sequence length="289" mass="32015">MKSPKIETLTVEGFEQLRLAIEQSNLTEAHKILVIGVLELCLWLQEQLTFSKISINNLKKAFGIQSEKRSRSKKPPTESDEPSIESNVSQDNDTNKADNSQPKSSANTTDKPKCPGHGRLPASAYTAAETVELSHPDYTAGDPCPTQCGGRLYQIKKPGVFVRIEGGQLFNAIRYERQRLRCGLCGELYTTPLPAGINITEKYDERAKAMVAVLKYQIGLPLYRLAQWQQQTGAPIPDTTQWGLCVDVHQVATYVFNACIILGAQSPLFFQDDTTVKVQSVMTGKEVNP</sequence>
<comment type="caution">
    <text evidence="3">The sequence shown here is derived from an EMBL/GenBank/DDBJ whole genome shotgun (WGS) entry which is preliminary data.</text>
</comment>
<protein>
    <submittedName>
        <fullName evidence="3">Transposase</fullName>
    </submittedName>
</protein>
<evidence type="ECO:0000313" key="3">
    <source>
        <dbReference type="EMBL" id="NYZ69563.1"/>
    </source>
</evidence>
<dbReference type="Pfam" id="PF03050">
    <property type="entry name" value="DDE_Tnp_IS66"/>
    <property type="match status" value="1"/>
</dbReference>
<name>A0A853I8B8_9GAMM</name>
<evidence type="ECO:0000256" key="1">
    <source>
        <dbReference type="SAM" id="MobiDB-lite"/>
    </source>
</evidence>
<reference evidence="3 4" key="1">
    <citation type="submission" date="2020-07" db="EMBL/GenBank/DDBJ databases">
        <title>Endozoicomonas sp. nov., isolated from sediment.</title>
        <authorList>
            <person name="Gu T."/>
        </authorList>
    </citation>
    <scope>NUCLEOTIDE SEQUENCE [LARGE SCALE GENOMIC DNA]</scope>
    <source>
        <strain evidence="3 4">SM1973</strain>
    </source>
</reference>
<organism evidence="3 4">
    <name type="scientific">Spartinivicinus marinus</name>
    <dbReference type="NCBI Taxonomy" id="2994442"/>
    <lineage>
        <taxon>Bacteria</taxon>
        <taxon>Pseudomonadati</taxon>
        <taxon>Pseudomonadota</taxon>
        <taxon>Gammaproteobacteria</taxon>
        <taxon>Oceanospirillales</taxon>
        <taxon>Zooshikellaceae</taxon>
        <taxon>Spartinivicinus</taxon>
    </lineage>
</organism>
<dbReference type="AlphaFoldDB" id="A0A853I8B8"/>
<dbReference type="Proteomes" id="UP000569732">
    <property type="component" value="Unassembled WGS sequence"/>
</dbReference>
<feature type="non-terminal residue" evidence="3">
    <location>
        <position position="289"/>
    </location>
</feature>
<dbReference type="InterPro" id="IPR004291">
    <property type="entry name" value="Transposase_IS66_central"/>
</dbReference>
<keyword evidence="4" id="KW-1185">Reference proteome</keyword>
<dbReference type="RefSeq" id="WP_180571546.1">
    <property type="nucleotide sequence ID" value="NZ_JACCKB010000102.1"/>
</dbReference>
<proteinExistence type="predicted"/>
<feature type="compositionally biased region" description="Polar residues" evidence="1">
    <location>
        <begin position="84"/>
        <end position="109"/>
    </location>
</feature>